<organism evidence="11 12">
    <name type="scientific">Danionella cerebrum</name>
    <dbReference type="NCBI Taxonomy" id="2873325"/>
    <lineage>
        <taxon>Eukaryota</taxon>
        <taxon>Metazoa</taxon>
        <taxon>Chordata</taxon>
        <taxon>Craniata</taxon>
        <taxon>Vertebrata</taxon>
        <taxon>Euteleostomi</taxon>
        <taxon>Actinopterygii</taxon>
        <taxon>Neopterygii</taxon>
        <taxon>Teleostei</taxon>
        <taxon>Ostariophysi</taxon>
        <taxon>Cypriniformes</taxon>
        <taxon>Danionidae</taxon>
        <taxon>Danioninae</taxon>
        <taxon>Danionella</taxon>
    </lineage>
</organism>
<dbReference type="InterPro" id="IPR033648">
    <property type="entry name" value="AAR2_C"/>
</dbReference>
<dbReference type="Pfam" id="PF20981">
    <property type="entry name" value="AAR2_1st"/>
    <property type="match status" value="1"/>
</dbReference>
<evidence type="ECO:0000256" key="2">
    <source>
        <dbReference type="ARBA" id="ARBA00006281"/>
    </source>
</evidence>
<evidence type="ECO:0000256" key="5">
    <source>
        <dbReference type="ARBA" id="ARBA00022728"/>
    </source>
</evidence>
<sequence>MADLDMDPEVALGLFEEGATLVLLGVPEGMELGLDYKTWTLGPRFRGVKMIPPGLHFLHYCSINTAAGCGEISPKTGLFLNLKSREVLVAHWNQSEEDLEISQDPEEVERMRSNLKELDRYLGPYPYDTLRKWVSLTDRLRADVALMLQPLNGRVCSFSEVLPEQQMTYTSDRASQSLCHEECKSLKEGMERLPRMKQREGTELRFSNIPKQSFPPGATPAQITQCSMDRSYTLDCLIQSRYSAHPLDVLGELQFAFVCFLLGNVYEGFEHWQKLLALLCRCEDALQRQPQLFLGLIGVLFHQLPEIPQDFFIDIVSKNNFLTSTLQEFFQVASAPGVDSTLKKRAEKFKVYLTRTFRWDFEADQDDCAPVVVELPEGINFD</sequence>
<protein>
    <recommendedName>
        <fullName evidence="3">Protein AAR2 homolog</fullName>
    </recommendedName>
    <alternativeName>
        <fullName evidence="7">AAR2 splicing factor homolog</fullName>
    </alternativeName>
</protein>
<comment type="caution">
    <text evidence="11">The sequence shown here is derived from an EMBL/GenBank/DDBJ whole genome shotgun (WGS) entry which is preliminary data.</text>
</comment>
<evidence type="ECO:0000256" key="8">
    <source>
        <dbReference type="ARBA" id="ARBA00047009"/>
    </source>
</evidence>
<comment type="subunit">
    <text evidence="8">Interacts with PRPF8 (via RNase H homology domain). Component of a U5 snRNP complex that contains PRPF8.</text>
</comment>
<evidence type="ECO:0000256" key="4">
    <source>
        <dbReference type="ARBA" id="ARBA00022664"/>
    </source>
</evidence>
<evidence type="ECO:0000259" key="9">
    <source>
        <dbReference type="Pfam" id="PF05282"/>
    </source>
</evidence>
<evidence type="ECO:0000256" key="6">
    <source>
        <dbReference type="ARBA" id="ARBA00023187"/>
    </source>
</evidence>
<dbReference type="GO" id="GO:0005681">
    <property type="term" value="C:spliceosomal complex"/>
    <property type="evidence" value="ECO:0007669"/>
    <property type="project" value="UniProtKB-KW"/>
</dbReference>
<dbReference type="OrthoDB" id="4429489at2759"/>
<comment type="function">
    <text evidence="1">Component of the U5 snRNP complex that is required for spliceosome assembly and for pre-mRNA splicing.</text>
</comment>
<dbReference type="STRING" id="623744.A0A553NH97"/>
<evidence type="ECO:0000256" key="3">
    <source>
        <dbReference type="ARBA" id="ARBA00016372"/>
    </source>
</evidence>
<dbReference type="InterPro" id="IPR038514">
    <property type="entry name" value="AAR2_C_sf"/>
</dbReference>
<evidence type="ECO:0000313" key="11">
    <source>
        <dbReference type="EMBL" id="TRY64817.1"/>
    </source>
</evidence>
<proteinExistence type="inferred from homology"/>
<dbReference type="FunFam" id="1.25.40.550:FF:000001">
    <property type="entry name" value="AAR2 splicing factor homolog"/>
    <property type="match status" value="1"/>
</dbReference>
<dbReference type="CDD" id="cd13777">
    <property type="entry name" value="Aar2_N"/>
    <property type="match status" value="1"/>
</dbReference>
<dbReference type="Pfam" id="PF05282">
    <property type="entry name" value="AAR2"/>
    <property type="match status" value="1"/>
</dbReference>
<dbReference type="CDD" id="cd13778">
    <property type="entry name" value="Aar2_C"/>
    <property type="match status" value="1"/>
</dbReference>
<gene>
    <name evidence="11" type="ORF">DNTS_004417</name>
</gene>
<dbReference type="PANTHER" id="PTHR12689">
    <property type="entry name" value="A1 CISTRON SPLICING FACTOR AAR2-RELATED"/>
    <property type="match status" value="1"/>
</dbReference>
<dbReference type="FunFam" id="2.60.34.20:FF:000001">
    <property type="entry name" value="protein AAR2 homolog"/>
    <property type="match status" value="1"/>
</dbReference>
<name>A0A553NH97_9TELE</name>
<keyword evidence="12" id="KW-1185">Reference proteome</keyword>
<dbReference type="PANTHER" id="PTHR12689:SF4">
    <property type="entry name" value="PROTEIN AAR2 HOMOLOG"/>
    <property type="match status" value="1"/>
</dbReference>
<dbReference type="InterPro" id="IPR038516">
    <property type="entry name" value="AAR2_N_sf"/>
</dbReference>
<evidence type="ECO:0000256" key="1">
    <source>
        <dbReference type="ARBA" id="ARBA00003708"/>
    </source>
</evidence>
<dbReference type="GO" id="GO:0000244">
    <property type="term" value="P:spliceosomal tri-snRNP complex assembly"/>
    <property type="evidence" value="ECO:0007669"/>
    <property type="project" value="TreeGrafter"/>
</dbReference>
<dbReference type="AlphaFoldDB" id="A0A553NH97"/>
<evidence type="ECO:0000259" key="10">
    <source>
        <dbReference type="Pfam" id="PF20981"/>
    </source>
</evidence>
<dbReference type="InterPro" id="IPR033647">
    <property type="entry name" value="Aar2_N"/>
</dbReference>
<feature type="domain" description="AAR2 C-terminal" evidence="9">
    <location>
        <begin position="206"/>
        <end position="362"/>
    </location>
</feature>
<comment type="similarity">
    <text evidence="2">Belongs to the AAR2 family.</text>
</comment>
<dbReference type="Gene3D" id="1.25.40.550">
    <property type="entry name" value="Aar2, C-terminal domain-like"/>
    <property type="match status" value="1"/>
</dbReference>
<dbReference type="EMBL" id="SRMA01026967">
    <property type="protein sequence ID" value="TRY64817.1"/>
    <property type="molecule type" value="Genomic_DNA"/>
</dbReference>
<dbReference type="InterPro" id="IPR007946">
    <property type="entry name" value="AAR2"/>
</dbReference>
<dbReference type="Gene3D" id="2.60.34.20">
    <property type="match status" value="1"/>
</dbReference>
<keyword evidence="6" id="KW-0508">mRNA splicing</keyword>
<dbReference type="Proteomes" id="UP000316079">
    <property type="component" value="Unassembled WGS sequence"/>
</dbReference>
<evidence type="ECO:0000256" key="7">
    <source>
        <dbReference type="ARBA" id="ARBA00030625"/>
    </source>
</evidence>
<keyword evidence="4" id="KW-0507">mRNA processing</keyword>
<keyword evidence="5" id="KW-0747">Spliceosome</keyword>
<evidence type="ECO:0000313" key="12">
    <source>
        <dbReference type="Proteomes" id="UP000316079"/>
    </source>
</evidence>
<feature type="domain" description="AAR2 N-terminal" evidence="10">
    <location>
        <begin position="17"/>
        <end position="147"/>
    </location>
</feature>
<reference evidence="11 12" key="1">
    <citation type="journal article" date="2019" name="Sci. Data">
        <title>Hybrid genome assembly and annotation of Danionella translucida.</title>
        <authorList>
            <person name="Kadobianskyi M."/>
            <person name="Schulze L."/>
            <person name="Schuelke M."/>
            <person name="Judkewitz B."/>
        </authorList>
    </citation>
    <scope>NUCLEOTIDE SEQUENCE [LARGE SCALE GENOMIC DNA]</scope>
    <source>
        <strain evidence="11 12">Bolton</strain>
    </source>
</reference>
<accession>A0A553NH97</accession>